<evidence type="ECO:0000313" key="2">
    <source>
        <dbReference type="EMBL" id="QEI09177.1"/>
    </source>
</evidence>
<dbReference type="PANTHER" id="PTHR43798">
    <property type="entry name" value="MONOACYLGLYCEROL LIPASE"/>
    <property type="match status" value="1"/>
</dbReference>
<dbReference type="InterPro" id="IPR050266">
    <property type="entry name" value="AB_hydrolase_sf"/>
</dbReference>
<dbReference type="InterPro" id="IPR000073">
    <property type="entry name" value="AB_hydrolase_1"/>
</dbReference>
<dbReference type="GO" id="GO:0016787">
    <property type="term" value="F:hydrolase activity"/>
    <property type="evidence" value="ECO:0007669"/>
    <property type="project" value="UniProtKB-KW"/>
</dbReference>
<dbReference type="KEGG" id="pacr:FXN63_07810"/>
<dbReference type="Gene3D" id="3.40.50.1820">
    <property type="entry name" value="alpha/beta hydrolase"/>
    <property type="match status" value="1"/>
</dbReference>
<protein>
    <submittedName>
        <fullName evidence="2">Alpha/beta hydrolase</fullName>
    </submittedName>
</protein>
<organism evidence="2 3">
    <name type="scientific">Pigmentiphaga aceris</name>
    <dbReference type="NCBI Taxonomy" id="1940612"/>
    <lineage>
        <taxon>Bacteria</taxon>
        <taxon>Pseudomonadati</taxon>
        <taxon>Pseudomonadota</taxon>
        <taxon>Betaproteobacteria</taxon>
        <taxon>Burkholderiales</taxon>
        <taxon>Alcaligenaceae</taxon>
        <taxon>Pigmentiphaga</taxon>
    </lineage>
</organism>
<proteinExistence type="predicted"/>
<gene>
    <name evidence="2" type="ORF">FXN63_07810</name>
</gene>
<dbReference type="AlphaFoldDB" id="A0A5C0B8L3"/>
<dbReference type="PANTHER" id="PTHR43798:SF33">
    <property type="entry name" value="HYDROLASE, PUTATIVE (AFU_ORTHOLOGUE AFUA_2G14860)-RELATED"/>
    <property type="match status" value="1"/>
</dbReference>
<dbReference type="InterPro" id="IPR029058">
    <property type="entry name" value="AB_hydrolase_fold"/>
</dbReference>
<dbReference type="RefSeq" id="WP_148819053.1">
    <property type="nucleotide sequence ID" value="NZ_CP043046.1"/>
</dbReference>
<keyword evidence="2" id="KW-0378">Hydrolase</keyword>
<feature type="domain" description="AB hydrolase-1" evidence="1">
    <location>
        <begin position="36"/>
        <end position="282"/>
    </location>
</feature>
<dbReference type="SUPFAM" id="SSF53474">
    <property type="entry name" value="alpha/beta-Hydrolases"/>
    <property type="match status" value="1"/>
</dbReference>
<name>A0A5C0B8L3_9BURK</name>
<evidence type="ECO:0000313" key="3">
    <source>
        <dbReference type="Proteomes" id="UP000325161"/>
    </source>
</evidence>
<evidence type="ECO:0000259" key="1">
    <source>
        <dbReference type="Pfam" id="PF00561"/>
    </source>
</evidence>
<dbReference type="GO" id="GO:0016020">
    <property type="term" value="C:membrane"/>
    <property type="evidence" value="ECO:0007669"/>
    <property type="project" value="TreeGrafter"/>
</dbReference>
<keyword evidence="3" id="KW-1185">Reference proteome</keyword>
<sequence length="306" mass="34055">MMGAPSTSSQSEFVSIRGLRYHLRHWGKSQDGSHRPLLVMLHGWMDVSASFQFVADALAGDWHIVAPDWRGFGLTARIPGDTYTFFDYLGDLDALLDHISPGRPVAVLGHSMGGNAVMLYAGIRPGRISHVLNLEGFGMMHTPADEVPARYRRWLEEIREPLAAPRYDSLDGVVARLKKTNPRLADDRAQFLARHWAQEGPDGWRLLGDPRHKHINPVAYRLDEAMACWAAIEAPVLWVEALDSDVRRRMVAAPDYAARLAAVKRLQRLEVADAGHMVHHDQPELIAAAIRKFLGDDLPHGAAAHA</sequence>
<dbReference type="Pfam" id="PF00561">
    <property type="entry name" value="Abhydrolase_1"/>
    <property type="match status" value="1"/>
</dbReference>
<reference evidence="2 3" key="1">
    <citation type="submission" date="2019-08" db="EMBL/GenBank/DDBJ databases">
        <title>Amphibian skin-associated Pigmentiphaga: genome sequence and occurrence across geography and hosts.</title>
        <authorList>
            <person name="Bletz M.C."/>
            <person name="Bunk B."/>
            <person name="Sproeer C."/>
            <person name="Biwer P."/>
            <person name="Reiter S."/>
            <person name="Rabemananjara F.C.E."/>
            <person name="Schulz S."/>
            <person name="Overmann J."/>
            <person name="Vences M."/>
        </authorList>
    </citation>
    <scope>NUCLEOTIDE SEQUENCE [LARGE SCALE GENOMIC DNA]</scope>
    <source>
        <strain evidence="2 3">Mada1488</strain>
    </source>
</reference>
<dbReference type="OrthoDB" id="149912at2"/>
<dbReference type="EMBL" id="CP043046">
    <property type="protein sequence ID" value="QEI09177.1"/>
    <property type="molecule type" value="Genomic_DNA"/>
</dbReference>
<dbReference type="Proteomes" id="UP000325161">
    <property type="component" value="Chromosome"/>
</dbReference>
<accession>A0A5C0B8L3</accession>